<dbReference type="SUPFAM" id="SSF56784">
    <property type="entry name" value="HAD-like"/>
    <property type="match status" value="1"/>
</dbReference>
<gene>
    <name evidence="2" type="ORF">SSE37_14674</name>
</gene>
<dbReference type="AlphaFoldDB" id="A3K8L8"/>
<dbReference type="EMBL" id="AAYA01000015">
    <property type="protein sequence ID" value="EBA06456.1"/>
    <property type="molecule type" value="Genomic_DNA"/>
</dbReference>
<dbReference type="Gene3D" id="3.40.50.1000">
    <property type="entry name" value="HAD superfamily/HAD-like"/>
    <property type="match status" value="1"/>
</dbReference>
<dbReference type="CDD" id="cd02588">
    <property type="entry name" value="HAD_L2-DEX"/>
    <property type="match status" value="1"/>
</dbReference>
<comment type="caution">
    <text evidence="2">The sequence shown here is derived from an EMBL/GenBank/DDBJ whole genome shotgun (WGS) entry which is preliminary data.</text>
</comment>
<sequence length="235" mass="26548">MRRCWNKVRHTETAMTSRPKFVSFDCHGTMIFFDMAGAARDHYGARLSPEQMETFIRDFSAYRLDEVLHDWKPYAEVVHNALERTCKRNGVPFDPDVAMEIYHRVPTWGPHADVPAGLARVAQEIPLVALTNSMNEQIPHNIAKLGAPIAHVLTAESAGAYKPHMQAFEYMFDTLGCGPEDVVHVSSSFRYDHMTAHDMGIRNKVWVNRGHEPANPYYGYTEVPDVSHLPAALGL</sequence>
<accession>A3K8L8</accession>
<dbReference type="InterPro" id="IPR006439">
    <property type="entry name" value="HAD-SF_hydro_IA"/>
</dbReference>
<dbReference type="Proteomes" id="UP000005713">
    <property type="component" value="Unassembled WGS sequence"/>
</dbReference>
<dbReference type="PANTHER" id="PTHR43316:SF9">
    <property type="entry name" value="ACID DEHALOGENASE, PUTATIVE (AFU_ORTHOLOGUE AFUA_6G14460)-RELATED"/>
    <property type="match status" value="1"/>
</dbReference>
<dbReference type="GO" id="GO:0019120">
    <property type="term" value="F:hydrolase activity, acting on acid halide bonds, in C-halide compounds"/>
    <property type="evidence" value="ECO:0007669"/>
    <property type="project" value="InterPro"/>
</dbReference>
<dbReference type="InterPro" id="IPR023214">
    <property type="entry name" value="HAD_sf"/>
</dbReference>
<organism evidence="2 3">
    <name type="scientific">Sagittula stellata (strain ATCC 700073 / DSM 11524 / E-37)</name>
    <dbReference type="NCBI Taxonomy" id="388399"/>
    <lineage>
        <taxon>Bacteria</taxon>
        <taxon>Pseudomonadati</taxon>
        <taxon>Pseudomonadota</taxon>
        <taxon>Alphaproteobacteria</taxon>
        <taxon>Rhodobacterales</taxon>
        <taxon>Roseobacteraceae</taxon>
        <taxon>Sagittula</taxon>
    </lineage>
</organism>
<evidence type="ECO:0000313" key="2">
    <source>
        <dbReference type="EMBL" id="EBA06456.1"/>
    </source>
</evidence>
<dbReference type="eggNOG" id="COG1011">
    <property type="taxonomic scope" value="Bacteria"/>
</dbReference>
<dbReference type="InterPro" id="IPR036412">
    <property type="entry name" value="HAD-like_sf"/>
</dbReference>
<protein>
    <submittedName>
        <fullName evidence="2">Haloalkanoic acid dehalogenase</fullName>
    </submittedName>
</protein>
<dbReference type="Gene3D" id="1.10.150.750">
    <property type="match status" value="1"/>
</dbReference>
<dbReference type="PANTHER" id="PTHR43316">
    <property type="entry name" value="HYDROLASE, HALOACID DELAHOGENASE-RELATED"/>
    <property type="match status" value="1"/>
</dbReference>
<evidence type="ECO:0000313" key="3">
    <source>
        <dbReference type="Proteomes" id="UP000005713"/>
    </source>
</evidence>
<reference evidence="2 3" key="1">
    <citation type="submission" date="2006-06" db="EMBL/GenBank/DDBJ databases">
        <authorList>
            <person name="Moran M.A."/>
            <person name="Ferriera S."/>
            <person name="Johnson J."/>
            <person name="Kravitz S."/>
            <person name="Beeson K."/>
            <person name="Sutton G."/>
            <person name="Rogers Y.-H."/>
            <person name="Friedman R."/>
            <person name="Frazier M."/>
            <person name="Venter J.C."/>
        </authorList>
    </citation>
    <scope>NUCLEOTIDE SEQUENCE [LARGE SCALE GENOMIC DNA]</scope>
    <source>
        <strain evidence="2 3">E-37</strain>
    </source>
</reference>
<evidence type="ECO:0000256" key="1">
    <source>
        <dbReference type="ARBA" id="ARBA00022801"/>
    </source>
</evidence>
<dbReference type="InterPro" id="IPR051540">
    <property type="entry name" value="S-2-haloacid_dehalogenase"/>
</dbReference>
<keyword evidence="1" id="KW-0378">Hydrolase</keyword>
<dbReference type="InterPro" id="IPR006328">
    <property type="entry name" value="2-HAD"/>
</dbReference>
<dbReference type="NCBIfam" id="TIGR01493">
    <property type="entry name" value="HAD-SF-IA-v2"/>
    <property type="match status" value="1"/>
</dbReference>
<keyword evidence="3" id="KW-1185">Reference proteome</keyword>
<dbReference type="NCBIfam" id="TIGR01428">
    <property type="entry name" value="HAD_type_II"/>
    <property type="match status" value="1"/>
</dbReference>
<proteinExistence type="predicted"/>
<name>A3K8L8_SAGS3</name>